<gene>
    <name evidence="2" type="ORF">APLA_LOCUS13607</name>
</gene>
<comment type="caution">
    <text evidence="2">The sequence shown here is derived from an EMBL/GenBank/DDBJ whole genome shotgun (WGS) entry which is preliminary data.</text>
</comment>
<evidence type="ECO:0000256" key="1">
    <source>
        <dbReference type="SAM" id="MobiDB-lite"/>
    </source>
</evidence>
<accession>A0A8S1AYI3</accession>
<proteinExistence type="predicted"/>
<feature type="compositionally biased region" description="Basic and acidic residues" evidence="1">
    <location>
        <begin position="106"/>
        <end position="125"/>
    </location>
</feature>
<dbReference type="OrthoDB" id="10054259at2759"/>
<organism evidence="2 3">
    <name type="scientific">Arctia plantaginis</name>
    <name type="common">Wood tiger moth</name>
    <name type="synonym">Phalaena plantaginis</name>
    <dbReference type="NCBI Taxonomy" id="874455"/>
    <lineage>
        <taxon>Eukaryota</taxon>
        <taxon>Metazoa</taxon>
        <taxon>Ecdysozoa</taxon>
        <taxon>Arthropoda</taxon>
        <taxon>Hexapoda</taxon>
        <taxon>Insecta</taxon>
        <taxon>Pterygota</taxon>
        <taxon>Neoptera</taxon>
        <taxon>Endopterygota</taxon>
        <taxon>Lepidoptera</taxon>
        <taxon>Glossata</taxon>
        <taxon>Ditrysia</taxon>
        <taxon>Noctuoidea</taxon>
        <taxon>Erebidae</taxon>
        <taxon>Arctiinae</taxon>
        <taxon>Arctia</taxon>
    </lineage>
</organism>
<dbReference type="EMBL" id="CADEBD010000358">
    <property type="protein sequence ID" value="CAB3251402.1"/>
    <property type="molecule type" value="Genomic_DNA"/>
</dbReference>
<protein>
    <submittedName>
        <fullName evidence="2">Uncharacterized protein</fullName>
    </submittedName>
</protein>
<dbReference type="Proteomes" id="UP000494256">
    <property type="component" value="Unassembled WGS sequence"/>
</dbReference>
<reference evidence="2 3" key="1">
    <citation type="submission" date="2020-04" db="EMBL/GenBank/DDBJ databases">
        <authorList>
            <person name="Wallbank WR R."/>
            <person name="Pardo Diaz C."/>
            <person name="Kozak K."/>
            <person name="Martin S."/>
            <person name="Jiggins C."/>
            <person name="Moest M."/>
            <person name="Warren A I."/>
            <person name="Byers J.R.P. K."/>
            <person name="Montejo-Kovacevich G."/>
            <person name="Yen C E."/>
        </authorList>
    </citation>
    <scope>NUCLEOTIDE SEQUENCE [LARGE SCALE GENOMIC DNA]</scope>
</reference>
<dbReference type="AlphaFoldDB" id="A0A8S1AYI3"/>
<evidence type="ECO:0000313" key="2">
    <source>
        <dbReference type="EMBL" id="CAB3251402.1"/>
    </source>
</evidence>
<feature type="region of interest" description="Disordered" evidence="1">
    <location>
        <begin position="74"/>
        <end position="126"/>
    </location>
</feature>
<feature type="compositionally biased region" description="Basic and acidic residues" evidence="1">
    <location>
        <begin position="74"/>
        <end position="89"/>
    </location>
</feature>
<evidence type="ECO:0000313" key="3">
    <source>
        <dbReference type="Proteomes" id="UP000494256"/>
    </source>
</evidence>
<name>A0A8S1AYI3_ARCPL</name>
<sequence>MDLSTTTTQIFGDKELKRKLIQLVSLVKKKIKTLNEGKAELTSTLQETFQPITQPLNTLLNQIQSNPRVEAAEIKKSIKKENVDTKKDPTDDDDENDYIDANSGGGDERHGANASQRTKDTENTRDAINPIAQTYIDRIIIDQTKKIPYGVYLTPNGYYIGNSTIDFGVN</sequence>